<dbReference type="PANTHER" id="PTHR32305:SF15">
    <property type="entry name" value="PROTEIN RHSA-RELATED"/>
    <property type="match status" value="1"/>
</dbReference>
<evidence type="ECO:0000313" key="6">
    <source>
        <dbReference type="Proteomes" id="UP001528912"/>
    </source>
</evidence>
<dbReference type="Gene3D" id="2.180.10.10">
    <property type="entry name" value="RHS repeat-associated core"/>
    <property type="match status" value="2"/>
</dbReference>
<protein>
    <submittedName>
        <fullName evidence="5">RHS repeat-associated core domain-containing protein</fullName>
    </submittedName>
</protein>
<reference evidence="5 6" key="1">
    <citation type="submission" date="2023-03" db="EMBL/GenBank/DDBJ databases">
        <title>YIM 133296 draft genome.</title>
        <authorList>
            <person name="Xiong L."/>
        </authorList>
    </citation>
    <scope>NUCLEOTIDE SEQUENCE [LARGE SCALE GENOMIC DNA]</scope>
    <source>
        <strain evidence="5 6">YIM 133296</strain>
    </source>
</reference>
<dbReference type="InterPro" id="IPR031325">
    <property type="entry name" value="RHS_repeat"/>
</dbReference>
<evidence type="ECO:0000313" key="5">
    <source>
        <dbReference type="EMBL" id="MDF8263211.1"/>
    </source>
</evidence>
<evidence type="ECO:0000256" key="2">
    <source>
        <dbReference type="SAM" id="MobiDB-lite"/>
    </source>
</evidence>
<feature type="compositionally biased region" description="Low complexity" evidence="2">
    <location>
        <begin position="428"/>
        <end position="439"/>
    </location>
</feature>
<dbReference type="Pfam" id="PF25023">
    <property type="entry name" value="TEN_YD-shell"/>
    <property type="match status" value="2"/>
</dbReference>
<evidence type="ECO:0000256" key="1">
    <source>
        <dbReference type="ARBA" id="ARBA00022737"/>
    </source>
</evidence>
<feature type="compositionally biased region" description="Polar residues" evidence="2">
    <location>
        <begin position="405"/>
        <end position="426"/>
    </location>
</feature>
<keyword evidence="3" id="KW-0732">Signal</keyword>
<feature type="region of interest" description="Disordered" evidence="2">
    <location>
        <begin position="405"/>
        <end position="440"/>
    </location>
</feature>
<feature type="signal peptide" evidence="3">
    <location>
        <begin position="1"/>
        <end position="21"/>
    </location>
</feature>
<feature type="chain" id="PRO_5047295252" evidence="3">
    <location>
        <begin position="22"/>
        <end position="1088"/>
    </location>
</feature>
<keyword evidence="6" id="KW-1185">Reference proteome</keyword>
<evidence type="ECO:0000256" key="3">
    <source>
        <dbReference type="SAM" id="SignalP"/>
    </source>
</evidence>
<dbReference type="EMBL" id="JAROAV010000009">
    <property type="protein sequence ID" value="MDF8263211.1"/>
    <property type="molecule type" value="Genomic_DNA"/>
</dbReference>
<feature type="domain" description="Teneurin-like YD-shell" evidence="4">
    <location>
        <begin position="497"/>
        <end position="638"/>
    </location>
</feature>
<proteinExistence type="predicted"/>
<feature type="domain" description="Teneurin-like YD-shell" evidence="4">
    <location>
        <begin position="704"/>
        <end position="899"/>
    </location>
</feature>
<name>A0ABT6C3I0_9MICO</name>
<organism evidence="5 6">
    <name type="scientific">Luteipulveratus flavus</name>
    <dbReference type="NCBI Taxonomy" id="3031728"/>
    <lineage>
        <taxon>Bacteria</taxon>
        <taxon>Bacillati</taxon>
        <taxon>Actinomycetota</taxon>
        <taxon>Actinomycetes</taxon>
        <taxon>Micrococcales</taxon>
        <taxon>Dermacoccaceae</taxon>
        <taxon>Luteipulveratus</taxon>
    </lineage>
</organism>
<dbReference type="InterPro" id="IPR022385">
    <property type="entry name" value="Rhs_assc_core"/>
</dbReference>
<dbReference type="InterPro" id="IPR006530">
    <property type="entry name" value="YD"/>
</dbReference>
<dbReference type="PANTHER" id="PTHR32305">
    <property type="match status" value="1"/>
</dbReference>
<evidence type="ECO:0000259" key="4">
    <source>
        <dbReference type="Pfam" id="PF25023"/>
    </source>
</evidence>
<gene>
    <name evidence="5" type="ORF">P4R38_02975</name>
</gene>
<dbReference type="InterPro" id="IPR056823">
    <property type="entry name" value="TEN-like_YD-shell"/>
</dbReference>
<dbReference type="NCBIfam" id="TIGR03696">
    <property type="entry name" value="Rhs_assc_core"/>
    <property type="match status" value="1"/>
</dbReference>
<sequence>MAAVTVTALGLAAVPPPPATAAGTADPVAAGARPGATRIPFRVSDQVSASVDVGTGNLMVSTTDRTMPSIKGMQSFGLMYQSLSQSSGSQVKSGAAGAGWFMAMGQDNRLVSNDDGSLLYLGPDGQQGKFTPLDGSNGYDEPAGFKKKSLEKNDDGTYSMTDLPTRAVSKFNADGRLISVTNRSDQAITFTYTSGNVSAVTMPNGQKLTVAFTYNKLTSMTRPANGALPAGTATYAYDSAGRLASITRPAVGGSPASTTTFTYSSAGDLASITDGLGNVTTITTDASHRVTAVGQGKGTDVATTRFAYASATQTLVASPISNQAVAPSQTYHATYTLNDDERVTKSSDPLLRERDTTYTPFFDVASQTNGTGGTATGTYGANSGASLTKATNAFGSSNSSTYGAGNNAYDPSTGTDSQGNSSTFTYDGSGRPSSTTSSGAKAEVEYYADGLPKSSTDPAGQKTTYTEDATAKYITKITPPTGSPMGPTAISGNPATSVTNGAGQTKSYSYDDRYATTKVATATQAVSYAYDANGRMTSRTDKNQKSTYTYDVRGNLTQVAASPVTGGTAPAASTVGYTYDKNGNMLTRVVAGVTTKYTYDQANQLVAMTLKDGSVTRFAYNKNGKRTDTWSRTNTDNTTFAAHTKTVFGTGGNLAQQWTSVKSSDSNRLYDYSYCYAKYSVAPTCPWNTSSSLNTGKIQYIKDNKTATITQLGYDNRNRLVSATNWEGHDYAYAYDSVGNRTSVKRDGVVTKALTFNSANQISSAGFAYDKAGRRTAADTNGTTVWNDLDQSVSRTKNGNTGTNVYAGDGQDEIIMAKDSNTTKTFVYGRPDKSGVPTAEYTTNGTATTVNENDASGMPLSWSNSDGVNLIVVFDGLGRMYGTVGADGALTSKYTYDPFMMMTAITYPATLTTAKKNATARASELNASGAGGSSPWSTPGVQDEVVKDYWKRGARWHDTPTATWTSVDPITKLNDPSRANPYTYASNDPINQFDPAGRYDWGDFGNDLLNEGLSYAAGTAGGAVGGAFGFAITGGNPWGVAIGASLGTGCASGAASAGLDGGDGSDVALGCATGGAEEVFDLLGEKKR</sequence>
<dbReference type="NCBIfam" id="TIGR01643">
    <property type="entry name" value="YD_repeat_2x"/>
    <property type="match status" value="5"/>
</dbReference>
<comment type="caution">
    <text evidence="5">The sequence shown here is derived from an EMBL/GenBank/DDBJ whole genome shotgun (WGS) entry which is preliminary data.</text>
</comment>
<keyword evidence="1" id="KW-0677">Repeat</keyword>
<dbReference type="InterPro" id="IPR050708">
    <property type="entry name" value="T6SS_VgrG/RHS"/>
</dbReference>
<dbReference type="Proteomes" id="UP001528912">
    <property type="component" value="Unassembled WGS sequence"/>
</dbReference>
<dbReference type="Pfam" id="PF05593">
    <property type="entry name" value="RHS_repeat"/>
    <property type="match status" value="1"/>
</dbReference>
<dbReference type="RefSeq" id="WP_277190985.1">
    <property type="nucleotide sequence ID" value="NZ_JAROAV010000009.1"/>
</dbReference>
<accession>A0ABT6C3I0</accession>